<feature type="region of interest" description="Disordered" evidence="15">
    <location>
        <begin position="1"/>
        <end position="34"/>
    </location>
</feature>
<dbReference type="PRINTS" id="PR00080">
    <property type="entry name" value="SDRFAMILY"/>
</dbReference>
<feature type="transmembrane region" description="Helical" evidence="16">
    <location>
        <begin position="102"/>
        <end position="124"/>
    </location>
</feature>
<evidence type="ECO:0000256" key="6">
    <source>
        <dbReference type="ARBA" id="ARBA00022824"/>
    </source>
</evidence>
<dbReference type="EC" id="1.1.1.102" evidence="11"/>
<dbReference type="PANTHER" id="PTHR43550">
    <property type="entry name" value="3-KETODIHYDROSPHINGOSINE REDUCTASE"/>
    <property type="match status" value="1"/>
</dbReference>
<gene>
    <name evidence="17" type="ORF">NXF25_008415</name>
</gene>
<evidence type="ECO:0000256" key="8">
    <source>
        <dbReference type="ARBA" id="ARBA00022919"/>
    </source>
</evidence>
<dbReference type="GO" id="GO:0047560">
    <property type="term" value="F:3-dehydrosphinganine reductase activity"/>
    <property type="evidence" value="ECO:0007669"/>
    <property type="project" value="UniProtKB-EC"/>
</dbReference>
<comment type="subcellular location">
    <subcellularLocation>
        <location evidence="1">Endoplasmic reticulum</location>
    </subcellularLocation>
</comment>
<evidence type="ECO:0000313" key="17">
    <source>
        <dbReference type="EMBL" id="KAK9403588.1"/>
    </source>
</evidence>
<keyword evidence="7" id="KW-0521">NADP</keyword>
<keyword evidence="9" id="KW-0560">Oxidoreductase</keyword>
<dbReference type="Proteomes" id="UP001474421">
    <property type="component" value="Unassembled WGS sequence"/>
</dbReference>
<dbReference type="InterPro" id="IPR036291">
    <property type="entry name" value="NAD(P)-bd_dom_sf"/>
</dbReference>
<dbReference type="GO" id="GO:0006666">
    <property type="term" value="P:3-keto-sphinganine metabolic process"/>
    <property type="evidence" value="ECO:0007669"/>
    <property type="project" value="InterPro"/>
</dbReference>
<sequence>MRKRRRRESEPRSKQQLASPQLPPPSPSHPRAPTLRSALQVREASQSSCGYVIVLRSSRGTPSLADSVTQSSRTADGRAPALLAEGFSRVCGICGAVMPGAVLLVAATGVALVVAFLLLLYLVLPLNYPKPLSLSGAHVVVTGGSSGIGKSIAIECVKQGAFVTLIARNEKRLLEAKKEIETFSVNDKQVLHSISLDVSKDYANVEKLLKQAQEKLGPVDMLVNCAGTSITGKFEDIDTYRFEQLMAINYLGSVYPTRAVVGKMKERRMGRIVFVSSQAGQVGVYGYSAYSATKYALRGLAESLHMEVKPYNICVTIAYPPDTDTPGFAEESQNKVLETKLISESSSICQPEYVAKIIVKDAVQGKFTSSFGADGHVLTILTNGMAPVSSIAEILESIMFLGIFRLVSLYFIAGFDSIVRRCMIEKEKSEKTD</sequence>
<keyword evidence="10" id="KW-0443">Lipid metabolism</keyword>
<evidence type="ECO:0000256" key="3">
    <source>
        <dbReference type="ARBA" id="ARBA00004991"/>
    </source>
</evidence>
<dbReference type="PRINTS" id="PR00081">
    <property type="entry name" value="GDHRDH"/>
</dbReference>
<comment type="pathway">
    <text evidence="3">Sphingolipid metabolism.</text>
</comment>
<comment type="catalytic activity">
    <reaction evidence="13">
        <text>sphinganine + NADP(+) = 3-oxosphinganine + NADPH + H(+)</text>
        <dbReference type="Rhea" id="RHEA:22640"/>
        <dbReference type="ChEBI" id="CHEBI:15378"/>
        <dbReference type="ChEBI" id="CHEBI:57783"/>
        <dbReference type="ChEBI" id="CHEBI:57817"/>
        <dbReference type="ChEBI" id="CHEBI:58299"/>
        <dbReference type="ChEBI" id="CHEBI:58349"/>
        <dbReference type="EC" id="1.1.1.102"/>
    </reaction>
    <physiologicalReaction direction="right-to-left" evidence="13">
        <dbReference type="Rhea" id="RHEA:22642"/>
    </physiologicalReaction>
</comment>
<evidence type="ECO:0000256" key="4">
    <source>
        <dbReference type="ARBA" id="ARBA00006484"/>
    </source>
</evidence>
<comment type="pathway">
    <text evidence="2">Lipid metabolism; sphingolipid metabolism.</text>
</comment>
<dbReference type="GO" id="GO:0030148">
    <property type="term" value="P:sphingolipid biosynthetic process"/>
    <property type="evidence" value="ECO:0007669"/>
    <property type="project" value="InterPro"/>
</dbReference>
<keyword evidence="16" id="KW-0472">Membrane</keyword>
<comment type="caution">
    <text evidence="17">The sequence shown here is derived from an EMBL/GenBank/DDBJ whole genome shotgun (WGS) entry which is preliminary data.</text>
</comment>
<evidence type="ECO:0000256" key="12">
    <source>
        <dbReference type="ARBA" id="ARBA00044737"/>
    </source>
</evidence>
<evidence type="ECO:0000256" key="15">
    <source>
        <dbReference type="SAM" id="MobiDB-lite"/>
    </source>
</evidence>
<reference evidence="17 18" key="1">
    <citation type="journal article" date="2024" name="Proc. Natl. Acad. Sci. U.S.A.">
        <title>The genetic regulatory architecture and epigenomic basis for age-related changes in rattlesnake venom.</title>
        <authorList>
            <person name="Hogan M.P."/>
            <person name="Holding M.L."/>
            <person name="Nystrom G.S."/>
            <person name="Colston T.J."/>
            <person name="Bartlett D.A."/>
            <person name="Mason A.J."/>
            <person name="Ellsworth S.A."/>
            <person name="Rautsaw R.M."/>
            <person name="Lawrence K.C."/>
            <person name="Strickland J.L."/>
            <person name="He B."/>
            <person name="Fraser P."/>
            <person name="Margres M.J."/>
            <person name="Gilbert D.M."/>
            <person name="Gibbs H.L."/>
            <person name="Parkinson C.L."/>
            <person name="Rokyta D.R."/>
        </authorList>
    </citation>
    <scope>NUCLEOTIDE SEQUENCE [LARGE SCALE GENOMIC DNA]</scope>
    <source>
        <strain evidence="17">DRR0105</strain>
    </source>
</reference>
<dbReference type="InterPro" id="IPR045022">
    <property type="entry name" value="KDSR-like"/>
</dbReference>
<organism evidence="17 18">
    <name type="scientific">Crotalus adamanteus</name>
    <name type="common">Eastern diamondback rattlesnake</name>
    <dbReference type="NCBI Taxonomy" id="8729"/>
    <lineage>
        <taxon>Eukaryota</taxon>
        <taxon>Metazoa</taxon>
        <taxon>Chordata</taxon>
        <taxon>Craniata</taxon>
        <taxon>Vertebrata</taxon>
        <taxon>Euteleostomi</taxon>
        <taxon>Lepidosauria</taxon>
        <taxon>Squamata</taxon>
        <taxon>Bifurcata</taxon>
        <taxon>Unidentata</taxon>
        <taxon>Episquamata</taxon>
        <taxon>Toxicofera</taxon>
        <taxon>Serpentes</taxon>
        <taxon>Colubroidea</taxon>
        <taxon>Viperidae</taxon>
        <taxon>Crotalinae</taxon>
        <taxon>Crotalus</taxon>
    </lineage>
</organism>
<dbReference type="PANTHER" id="PTHR43550:SF3">
    <property type="entry name" value="3-KETODIHYDROSPHINGOSINE REDUCTASE"/>
    <property type="match status" value="1"/>
</dbReference>
<keyword evidence="16" id="KW-1133">Transmembrane helix</keyword>
<dbReference type="CDD" id="cd08939">
    <property type="entry name" value="KDSR-like_SDR_c"/>
    <property type="match status" value="1"/>
</dbReference>
<evidence type="ECO:0000256" key="14">
    <source>
        <dbReference type="RuleBase" id="RU000363"/>
    </source>
</evidence>
<dbReference type="GO" id="GO:0005789">
    <property type="term" value="C:endoplasmic reticulum membrane"/>
    <property type="evidence" value="ECO:0007669"/>
    <property type="project" value="TreeGrafter"/>
</dbReference>
<evidence type="ECO:0000256" key="13">
    <source>
        <dbReference type="ARBA" id="ARBA00048930"/>
    </source>
</evidence>
<feature type="compositionally biased region" description="Pro residues" evidence="15">
    <location>
        <begin position="21"/>
        <end position="30"/>
    </location>
</feature>
<dbReference type="EMBL" id="JAOTOJ010000003">
    <property type="protein sequence ID" value="KAK9403588.1"/>
    <property type="molecule type" value="Genomic_DNA"/>
</dbReference>
<dbReference type="SUPFAM" id="SSF51735">
    <property type="entry name" value="NAD(P)-binding Rossmann-fold domains"/>
    <property type="match status" value="1"/>
</dbReference>
<keyword evidence="5" id="KW-0547">Nucleotide-binding</keyword>
<dbReference type="FunFam" id="3.40.50.720:FF:000165">
    <property type="entry name" value="3-ketodihydrosphingosine reductase"/>
    <property type="match status" value="1"/>
</dbReference>
<accession>A0AAW1BNQ0</accession>
<evidence type="ECO:0000256" key="1">
    <source>
        <dbReference type="ARBA" id="ARBA00004240"/>
    </source>
</evidence>
<dbReference type="InterPro" id="IPR002347">
    <property type="entry name" value="SDR_fam"/>
</dbReference>
<protein>
    <recommendedName>
        <fullName evidence="11">3-dehydrosphinganine reductase</fullName>
        <ecNumber evidence="11">1.1.1.102</ecNumber>
    </recommendedName>
</protein>
<evidence type="ECO:0000313" key="18">
    <source>
        <dbReference type="Proteomes" id="UP001474421"/>
    </source>
</evidence>
<dbReference type="InterPro" id="IPR020904">
    <property type="entry name" value="Sc_DH/Rdtase_CS"/>
</dbReference>
<evidence type="ECO:0000256" key="5">
    <source>
        <dbReference type="ARBA" id="ARBA00022741"/>
    </source>
</evidence>
<evidence type="ECO:0000256" key="16">
    <source>
        <dbReference type="SAM" id="Phobius"/>
    </source>
</evidence>
<evidence type="ECO:0000256" key="10">
    <source>
        <dbReference type="ARBA" id="ARBA00023098"/>
    </source>
</evidence>
<keyword evidence="6" id="KW-0256">Endoplasmic reticulum</keyword>
<keyword evidence="18" id="KW-1185">Reference proteome</keyword>
<name>A0AAW1BNQ0_CROAD</name>
<keyword evidence="8" id="KW-0746">Sphingolipid metabolism</keyword>
<dbReference type="GO" id="GO:0000166">
    <property type="term" value="F:nucleotide binding"/>
    <property type="evidence" value="ECO:0007669"/>
    <property type="project" value="UniProtKB-KW"/>
</dbReference>
<dbReference type="Gene3D" id="3.40.50.720">
    <property type="entry name" value="NAD(P)-binding Rossmann-like Domain"/>
    <property type="match status" value="1"/>
</dbReference>
<comment type="function">
    <text evidence="12">Catalyzes the reduction of 3'-oxosphinganine (3-ketodihydrosphingosine/KDS) to sphinganine (dihydrosphingosine/DHS), the second step of de novo sphingolipid biosynthesis.</text>
</comment>
<evidence type="ECO:0000256" key="2">
    <source>
        <dbReference type="ARBA" id="ARBA00004760"/>
    </source>
</evidence>
<evidence type="ECO:0000256" key="11">
    <source>
        <dbReference type="ARBA" id="ARBA00026112"/>
    </source>
</evidence>
<evidence type="ECO:0000256" key="7">
    <source>
        <dbReference type="ARBA" id="ARBA00022857"/>
    </source>
</evidence>
<dbReference type="Pfam" id="PF00106">
    <property type="entry name" value="adh_short"/>
    <property type="match status" value="1"/>
</dbReference>
<dbReference type="AlphaFoldDB" id="A0AAW1BNQ0"/>
<proteinExistence type="inferred from homology"/>
<dbReference type="PROSITE" id="PS00061">
    <property type="entry name" value="ADH_SHORT"/>
    <property type="match status" value="1"/>
</dbReference>
<keyword evidence="16" id="KW-0812">Transmembrane</keyword>
<comment type="similarity">
    <text evidence="4 14">Belongs to the short-chain dehydrogenases/reductases (SDR) family.</text>
</comment>
<evidence type="ECO:0000256" key="9">
    <source>
        <dbReference type="ARBA" id="ARBA00023002"/>
    </source>
</evidence>